<evidence type="ECO:0000256" key="15">
    <source>
        <dbReference type="RuleBase" id="RU371113"/>
    </source>
</evidence>
<feature type="binding site" evidence="14">
    <location>
        <position position="203"/>
    </location>
    <ligand>
        <name>Mn(2+)</name>
        <dbReference type="ChEBI" id="CHEBI:29035"/>
        <label>1</label>
    </ligand>
</feature>
<comment type="caution">
    <text evidence="16">The sequence shown here is derived from an EMBL/GenBank/DDBJ whole genome shotgun (WGS) entry which is preliminary data.</text>
</comment>
<dbReference type="InterPro" id="IPR001233">
    <property type="entry name" value="RtcB"/>
</dbReference>
<dbReference type="GO" id="GO:0005525">
    <property type="term" value="F:GTP binding"/>
    <property type="evidence" value="ECO:0007669"/>
    <property type="project" value="UniProtKB-KW"/>
</dbReference>
<evidence type="ECO:0000256" key="11">
    <source>
        <dbReference type="ARBA" id="ARBA00049514"/>
    </source>
</evidence>
<comment type="cofactor">
    <cofactor evidence="14 15">
        <name>Mn(2+)</name>
        <dbReference type="ChEBI" id="CHEBI:29035"/>
    </cofactor>
    <text evidence="14 15">Binds 2 manganese ions per subunit.</text>
</comment>
<evidence type="ECO:0000256" key="3">
    <source>
        <dbReference type="ARBA" id="ARBA00022598"/>
    </source>
</evidence>
<feature type="binding site" evidence="14">
    <location>
        <position position="328"/>
    </location>
    <ligand>
        <name>Mn(2+)</name>
        <dbReference type="ChEBI" id="CHEBI:29035"/>
        <label>2</label>
    </ligand>
</feature>
<evidence type="ECO:0000313" key="16">
    <source>
        <dbReference type="EMBL" id="HIG63282.1"/>
    </source>
</evidence>
<dbReference type="GO" id="GO:0170057">
    <property type="term" value="F:RNA ligase (GTP) activity"/>
    <property type="evidence" value="ECO:0007669"/>
    <property type="project" value="UniProtKB-EC"/>
</dbReference>
<feature type="binding site" evidence="13">
    <location>
        <position position="476"/>
    </location>
    <ligand>
        <name>GMP</name>
        <dbReference type="ChEBI" id="CHEBI:58115"/>
    </ligand>
</feature>
<evidence type="ECO:0000256" key="2">
    <source>
        <dbReference type="ARBA" id="ARBA00011245"/>
    </source>
</evidence>
<feature type="binding site" evidence="14">
    <location>
        <position position="95"/>
    </location>
    <ligand>
        <name>Mn(2+)</name>
        <dbReference type="ChEBI" id="CHEBI:29035"/>
        <label>1</label>
    </ligand>
</feature>
<dbReference type="GO" id="GO:0046872">
    <property type="term" value="F:metal ion binding"/>
    <property type="evidence" value="ECO:0007669"/>
    <property type="project" value="UniProtKB-UniRule"/>
</dbReference>
<dbReference type="PROSITE" id="PS01288">
    <property type="entry name" value="UPF0027"/>
    <property type="match status" value="1"/>
</dbReference>
<dbReference type="PANTHER" id="PTHR11118:SF1">
    <property type="entry name" value="RNA-SPLICING LIGASE RTCB HOMOLOG"/>
    <property type="match status" value="1"/>
</dbReference>
<evidence type="ECO:0000256" key="9">
    <source>
        <dbReference type="ARBA" id="ARBA00045316"/>
    </source>
</evidence>
<keyword evidence="3 15" id="KW-0436">Ligase</keyword>
<keyword evidence="6 13" id="KW-0342">GTP-binding</keyword>
<dbReference type="SUPFAM" id="SSF103365">
    <property type="entry name" value="Hypothetical protein PH1602"/>
    <property type="match status" value="1"/>
</dbReference>
<accession>A0A7C7ZD24</accession>
<dbReference type="GO" id="GO:0006388">
    <property type="term" value="P:tRNA splicing, via endonucleolytic cleavage and ligation"/>
    <property type="evidence" value="ECO:0007669"/>
    <property type="project" value="UniProtKB-ARBA"/>
</dbReference>
<feature type="binding site" evidence="13">
    <location>
        <begin position="328"/>
        <end position="329"/>
    </location>
    <ligand>
        <name>GMP</name>
        <dbReference type="ChEBI" id="CHEBI:58115"/>
    </ligand>
</feature>
<evidence type="ECO:0000256" key="1">
    <source>
        <dbReference type="ARBA" id="ARBA00008071"/>
    </source>
</evidence>
<feature type="binding site" evidence="14">
    <location>
        <position position="234"/>
    </location>
    <ligand>
        <name>Mn(2+)</name>
        <dbReference type="ChEBI" id="CHEBI:29035"/>
        <label>2</label>
    </ligand>
</feature>
<dbReference type="FunFam" id="3.90.1860.10:FF:000001">
    <property type="entry name" value="tRNA-splicing ligase RtcB homolog"/>
    <property type="match status" value="1"/>
</dbReference>
<evidence type="ECO:0000256" key="8">
    <source>
        <dbReference type="ARBA" id="ARBA00033766"/>
    </source>
</evidence>
<comment type="similarity">
    <text evidence="1 15">Belongs to the RtcB family.</text>
</comment>
<evidence type="ECO:0000256" key="14">
    <source>
        <dbReference type="PIRSR" id="PIRSR601233-3"/>
    </source>
</evidence>
<protein>
    <recommendedName>
        <fullName evidence="8 15">tRNA-splicing ligase RtcB</fullName>
        <ecNumber evidence="15">6.5.1.-</ecNumber>
    </recommendedName>
</protein>
<feature type="active site" description="GMP-histidine intermediate" evidence="12">
    <location>
        <position position="399"/>
    </location>
</feature>
<organism evidence="16 17">
    <name type="scientific">Marine Group III euryarchaeote</name>
    <dbReference type="NCBI Taxonomy" id="2173149"/>
    <lineage>
        <taxon>Archaea</taxon>
        <taxon>Methanobacteriati</taxon>
        <taxon>Thermoplasmatota</taxon>
        <taxon>Thermoplasmata</taxon>
        <taxon>Candidatus Thermoprofundales</taxon>
    </lineage>
</organism>
<dbReference type="Gene3D" id="3.90.1860.10">
    <property type="entry name" value="tRNA-splicing ligase RtcB"/>
    <property type="match status" value="1"/>
</dbReference>
<dbReference type="Proteomes" id="UP000589516">
    <property type="component" value="Unassembled WGS sequence"/>
</dbReference>
<comment type="subunit">
    <text evidence="2 15">Monomer.</text>
</comment>
<comment type="catalytic activity">
    <reaction evidence="11">
        <text>a 3'-end 2',3'-cyclophospho-ribonucleotide-RNA + a 5'-end dephospho-ribonucleoside-RNA + GTP + H2O = a ribonucleotidyl-ribonucleotide-RNA + GMP + diphosphate + H(+)</text>
        <dbReference type="Rhea" id="RHEA:68080"/>
        <dbReference type="Rhea" id="RHEA-COMP:10464"/>
        <dbReference type="Rhea" id="RHEA-COMP:13936"/>
        <dbReference type="Rhea" id="RHEA-COMP:17355"/>
        <dbReference type="ChEBI" id="CHEBI:15377"/>
        <dbReference type="ChEBI" id="CHEBI:15378"/>
        <dbReference type="ChEBI" id="CHEBI:33019"/>
        <dbReference type="ChEBI" id="CHEBI:37565"/>
        <dbReference type="ChEBI" id="CHEBI:58115"/>
        <dbReference type="ChEBI" id="CHEBI:83064"/>
        <dbReference type="ChEBI" id="CHEBI:138284"/>
        <dbReference type="ChEBI" id="CHEBI:173118"/>
        <dbReference type="EC" id="6.5.1.8"/>
    </reaction>
</comment>
<evidence type="ECO:0000256" key="12">
    <source>
        <dbReference type="PIRSR" id="PIRSR601233-1"/>
    </source>
</evidence>
<keyword evidence="5 13" id="KW-0547">Nucleotide-binding</keyword>
<name>A0A7C7ZD24_9ARCH</name>
<feature type="binding site" evidence="13">
    <location>
        <begin position="399"/>
        <end position="402"/>
    </location>
    <ligand>
        <name>GMP</name>
        <dbReference type="ChEBI" id="CHEBI:58115"/>
    </ligand>
</feature>
<reference evidence="17" key="1">
    <citation type="journal article" date="2019" name="bioRxiv">
        <title>Genome diversification in globally distributed novel marine Proteobacteria is linked to environmental adaptation.</title>
        <authorList>
            <person name="Zhou Z."/>
            <person name="Tran P.Q."/>
            <person name="Kieft K."/>
            <person name="Anantharaman K."/>
        </authorList>
    </citation>
    <scope>NUCLEOTIDE SEQUENCE [LARGE SCALE GENOMIC DNA]</scope>
</reference>
<feature type="binding site" evidence="13">
    <location>
        <begin position="373"/>
        <end position="376"/>
    </location>
    <ligand>
        <name>GMP</name>
        <dbReference type="ChEBI" id="CHEBI:58115"/>
    </ligand>
</feature>
<gene>
    <name evidence="15" type="primary">rtcB</name>
    <name evidence="16" type="ORF">EYQ16_02025</name>
</gene>
<feature type="binding site" evidence="13">
    <location>
        <position position="380"/>
    </location>
    <ligand>
        <name>GMP</name>
        <dbReference type="ChEBI" id="CHEBI:58115"/>
    </ligand>
</feature>
<evidence type="ECO:0000256" key="13">
    <source>
        <dbReference type="PIRSR" id="PIRSR601233-2"/>
    </source>
</evidence>
<evidence type="ECO:0000256" key="6">
    <source>
        <dbReference type="ARBA" id="ARBA00023134"/>
    </source>
</evidence>
<dbReference type="EMBL" id="DUAV01000019">
    <property type="protein sequence ID" value="HIG63282.1"/>
    <property type="molecule type" value="Genomic_DNA"/>
</dbReference>
<dbReference type="GO" id="GO:0003972">
    <property type="term" value="F:RNA ligase (ATP) activity"/>
    <property type="evidence" value="ECO:0007669"/>
    <property type="project" value="TreeGrafter"/>
</dbReference>
<dbReference type="EC" id="6.5.1.-" evidence="15"/>
<evidence type="ECO:0000256" key="10">
    <source>
        <dbReference type="ARBA" id="ARBA00047746"/>
    </source>
</evidence>
<comment type="catalytic activity">
    <reaction evidence="10">
        <text>a 3'-end 3'-phospho-ribonucleotide-RNA + a 5'-end dephospho-ribonucleoside-RNA + GTP = a ribonucleotidyl-ribonucleotide-RNA + GMP + diphosphate</text>
        <dbReference type="Rhea" id="RHEA:68076"/>
        <dbReference type="Rhea" id="RHEA-COMP:10463"/>
        <dbReference type="Rhea" id="RHEA-COMP:13936"/>
        <dbReference type="Rhea" id="RHEA-COMP:17355"/>
        <dbReference type="ChEBI" id="CHEBI:33019"/>
        <dbReference type="ChEBI" id="CHEBI:37565"/>
        <dbReference type="ChEBI" id="CHEBI:58115"/>
        <dbReference type="ChEBI" id="CHEBI:83062"/>
        <dbReference type="ChEBI" id="CHEBI:138284"/>
        <dbReference type="ChEBI" id="CHEBI:173118"/>
        <dbReference type="EC" id="6.5.1.8"/>
    </reaction>
</comment>
<proteinExistence type="inferred from homology"/>
<keyword evidence="4 14" id="KW-0479">Metal-binding</keyword>
<evidence type="ECO:0000256" key="4">
    <source>
        <dbReference type="ARBA" id="ARBA00022723"/>
    </source>
</evidence>
<comment type="function">
    <text evidence="9">Essential for tRNA splicing and maturation. Acts by directly joining spliced tRNA halves to mature-sized tRNAs. Joins RNA with 2',3'-cyclic-phosphate or 3'-phosphate ends to RNA with 5'-hydroxy ends.</text>
</comment>
<evidence type="ECO:0000256" key="5">
    <source>
        <dbReference type="ARBA" id="ARBA00022741"/>
    </source>
</evidence>
<dbReference type="InterPro" id="IPR036025">
    <property type="entry name" value="RtcB-like_sf"/>
</dbReference>
<evidence type="ECO:0000256" key="7">
    <source>
        <dbReference type="ARBA" id="ARBA00023211"/>
    </source>
</evidence>
<feature type="binding site" evidence="13">
    <location>
        <begin position="202"/>
        <end position="206"/>
    </location>
    <ligand>
        <name>GMP</name>
        <dbReference type="ChEBI" id="CHEBI:58115"/>
    </ligand>
</feature>
<dbReference type="PANTHER" id="PTHR11118">
    <property type="entry name" value="RNA-SPLICING LIGASE RTCB HOMOLOG"/>
    <property type="match status" value="1"/>
</dbReference>
<keyword evidence="7 14" id="KW-0464">Manganese</keyword>
<sequence length="477" mass="51506">MREQLRPAGEGVFELPQQGDMRVPGRIYSTPELLAHPGMDSALQQVANVATLPGIVDASLAMPDIHWGYGFPIGGVAAFDAREGGVVSPGGVGFDINCGVRLLRTDLELGDVQPRQRELVDELFKRVPSGLGSKSPLALSNRELDSVLERGAQWAAEEGYLWDRDVEVLEERGALDVAQPEQVSDFARKRGRKQVGSLGSGNHFLELQVVEEIFDDAAAKAFGLREGQVAVMMHTGSRGCGHQVCQDHLECVMDASKDAGIELADRQLACAPLESQAARNYVGAMSAAANYAWANRSMITHFTRQAFTQVFGTEAESLGLETVYDVAHNIAKLEQHGGREVCVHRKGATRAFPPGSDEIPAQYRDVGQPVLVPGDMGSASWVLAGAEGAMRDTFGSACHGAGRAMGRKAAARKFDSKKLLKDLWQKQRIYVRARSPRVAAEEAPGAYKDVSQVVEVCHQAGLARKVARMRPLGVVKG</sequence>
<dbReference type="Pfam" id="PF01139">
    <property type="entry name" value="RtcB"/>
    <property type="match status" value="1"/>
</dbReference>
<evidence type="ECO:0000313" key="17">
    <source>
        <dbReference type="Proteomes" id="UP000589516"/>
    </source>
</evidence>
<dbReference type="AlphaFoldDB" id="A0A7C7ZD24"/>